<accession>A0A7Z2VU39</accession>
<proteinExistence type="predicted"/>
<dbReference type="InterPro" id="IPR025588">
    <property type="entry name" value="YcxB-like_C"/>
</dbReference>
<keyword evidence="1" id="KW-0812">Transmembrane</keyword>
<reference evidence="3 4" key="1">
    <citation type="submission" date="2020-04" db="EMBL/GenBank/DDBJ databases">
        <title>Genome sequencing of novel species.</title>
        <authorList>
            <person name="Heo J."/>
            <person name="Kim S.-J."/>
            <person name="Kim J.-S."/>
            <person name="Hong S.-B."/>
            <person name="Kwon S.-W."/>
        </authorList>
    </citation>
    <scope>NUCLEOTIDE SEQUENCE [LARGE SCALE GENOMIC DNA]</scope>
    <source>
        <strain evidence="3 4">GN2-R2</strain>
    </source>
</reference>
<evidence type="ECO:0000313" key="4">
    <source>
        <dbReference type="Proteomes" id="UP000502415"/>
    </source>
</evidence>
<name>A0A7Z2VU39_9BURK</name>
<keyword evidence="1" id="KW-1133">Transmembrane helix</keyword>
<dbReference type="RefSeq" id="WP_169434130.1">
    <property type="nucleotide sequence ID" value="NZ_CP051685.1"/>
</dbReference>
<dbReference type="Proteomes" id="UP000502415">
    <property type="component" value="Chromosome"/>
</dbReference>
<dbReference type="KEGG" id="mfy:HH212_03625"/>
<feature type="domain" description="YcxB-like C-terminal" evidence="2">
    <location>
        <begin position="142"/>
        <end position="199"/>
    </location>
</feature>
<dbReference type="EMBL" id="CP051685">
    <property type="protein sequence ID" value="QJD99233.1"/>
    <property type="molecule type" value="Genomic_DNA"/>
</dbReference>
<sequence length="207" mass="22805">MQIVRQQRKTVAATELTVGMPDGRRAIGPAGPDAPLRFSVAYTLREYLGVVRDHVAFLARHTPPAARRRAVRWPLGLGAAGLALAALLHWSAAPPWAVLPALACGGLALASLPATAPFWVVVLCTPLFAFKRRRMPVCDFRIDGETIERSTRRGVFKRSWSEVRAVRRYPCCYLLVFARGAMPIPLRCLDAGQQERFRAYALARSGA</sequence>
<dbReference type="AlphaFoldDB" id="A0A7Z2VU39"/>
<feature type="transmembrane region" description="Helical" evidence="1">
    <location>
        <begin position="70"/>
        <end position="90"/>
    </location>
</feature>
<evidence type="ECO:0000313" key="3">
    <source>
        <dbReference type="EMBL" id="QJD99233.1"/>
    </source>
</evidence>
<organism evidence="3 4">
    <name type="scientific">Massilia forsythiae</name>
    <dbReference type="NCBI Taxonomy" id="2728020"/>
    <lineage>
        <taxon>Bacteria</taxon>
        <taxon>Pseudomonadati</taxon>
        <taxon>Pseudomonadota</taxon>
        <taxon>Betaproteobacteria</taxon>
        <taxon>Burkholderiales</taxon>
        <taxon>Oxalobacteraceae</taxon>
        <taxon>Telluria group</taxon>
        <taxon>Massilia</taxon>
    </lineage>
</organism>
<keyword evidence="1" id="KW-0472">Membrane</keyword>
<evidence type="ECO:0000259" key="2">
    <source>
        <dbReference type="Pfam" id="PF14317"/>
    </source>
</evidence>
<gene>
    <name evidence="3" type="ORF">HH212_03625</name>
</gene>
<dbReference type="Pfam" id="PF14317">
    <property type="entry name" value="YcxB"/>
    <property type="match status" value="1"/>
</dbReference>
<keyword evidence="4" id="KW-1185">Reference proteome</keyword>
<feature type="transmembrane region" description="Helical" evidence="1">
    <location>
        <begin position="96"/>
        <end position="125"/>
    </location>
</feature>
<protein>
    <submittedName>
        <fullName evidence="3">YcxB family protein</fullName>
    </submittedName>
</protein>
<evidence type="ECO:0000256" key="1">
    <source>
        <dbReference type="SAM" id="Phobius"/>
    </source>
</evidence>